<feature type="region of interest" description="Disordered" evidence="1">
    <location>
        <begin position="500"/>
        <end position="538"/>
    </location>
</feature>
<feature type="compositionally biased region" description="Basic and acidic residues" evidence="1">
    <location>
        <begin position="68"/>
        <end position="79"/>
    </location>
</feature>
<protein>
    <submittedName>
        <fullName evidence="2">Uncharacterized protein</fullName>
    </submittedName>
</protein>
<evidence type="ECO:0000256" key="1">
    <source>
        <dbReference type="SAM" id="MobiDB-lite"/>
    </source>
</evidence>
<keyword evidence="3" id="KW-1185">Reference proteome</keyword>
<sequence>MHLAAVHLSRGYFQRAIFRKSTHSYTICSRLSAMSRHRQDIGHAGDVEVVEDSEPEREQFRRQQTSEQVDHKNSKETKGKKARALVKPAVVIDITDESSGVDIRTNVLTIVGKTSNKARYHDDTRDGIRPRLKNIPSDTYHSTDDDEDESSSNLNIARFVYRQATPLVNSKLPRPQQTLPRASEKEPKEKDPVRRSSNPFSREFTEMDVKHLNKCMACDLRWTTRKTGSQKLIHIRTCANKKGLTVETARILLVKETASTLEDKQKATISDGDSTMPKTLFEDCAGDIIAPKRKHGPLPTATILAAVDTRQRILRRARAVLGPSETPSEGHISNSSLILSQALETIEVSINGECWPRTQTLARTTLFQNNLSAPGESELDEVCEESSWTFAPSKLGGALIGQHVLDEVYSIDESSSKHNDSSYSLVTHSAKDPNTLMETKNNTVTPLQDARMFDLVNGTPLAHTSLDKLDDAYLHYDPETDNTLWSRSHVVPGLAIHHPKKKIPKAASPTKDPVVGKKSARKDKRNDGQTQSEWEETMKHKITTDTNLYLRILRFEPVNFDIFLKLDGGDITGKAKERLRTFLDSQAINHFGATEPRTRRHRR</sequence>
<dbReference type="Proteomes" id="UP000308652">
    <property type="component" value="Unassembled WGS sequence"/>
</dbReference>
<feature type="region of interest" description="Disordered" evidence="1">
    <location>
        <begin position="47"/>
        <end position="82"/>
    </location>
</feature>
<gene>
    <name evidence="2" type="ORF">BDQ12DRAFT_674925</name>
</gene>
<proteinExistence type="predicted"/>
<feature type="region of interest" description="Disordered" evidence="1">
    <location>
        <begin position="167"/>
        <end position="202"/>
    </location>
</feature>
<dbReference type="STRING" id="68775.A0A5C3MFI1"/>
<dbReference type="AlphaFoldDB" id="A0A5C3MFI1"/>
<name>A0A5C3MFI1_9AGAR</name>
<reference evidence="2 3" key="1">
    <citation type="journal article" date="2019" name="Nat. Ecol. Evol.">
        <title>Megaphylogeny resolves global patterns of mushroom evolution.</title>
        <authorList>
            <person name="Varga T."/>
            <person name="Krizsan K."/>
            <person name="Foldi C."/>
            <person name="Dima B."/>
            <person name="Sanchez-Garcia M."/>
            <person name="Sanchez-Ramirez S."/>
            <person name="Szollosi G.J."/>
            <person name="Szarkandi J.G."/>
            <person name="Papp V."/>
            <person name="Albert L."/>
            <person name="Andreopoulos W."/>
            <person name="Angelini C."/>
            <person name="Antonin V."/>
            <person name="Barry K.W."/>
            <person name="Bougher N.L."/>
            <person name="Buchanan P."/>
            <person name="Buyck B."/>
            <person name="Bense V."/>
            <person name="Catcheside P."/>
            <person name="Chovatia M."/>
            <person name="Cooper J."/>
            <person name="Damon W."/>
            <person name="Desjardin D."/>
            <person name="Finy P."/>
            <person name="Geml J."/>
            <person name="Haridas S."/>
            <person name="Hughes K."/>
            <person name="Justo A."/>
            <person name="Karasinski D."/>
            <person name="Kautmanova I."/>
            <person name="Kiss B."/>
            <person name="Kocsube S."/>
            <person name="Kotiranta H."/>
            <person name="LaButti K.M."/>
            <person name="Lechner B.E."/>
            <person name="Liimatainen K."/>
            <person name="Lipzen A."/>
            <person name="Lukacs Z."/>
            <person name="Mihaltcheva S."/>
            <person name="Morgado L.N."/>
            <person name="Niskanen T."/>
            <person name="Noordeloos M.E."/>
            <person name="Ohm R.A."/>
            <person name="Ortiz-Santana B."/>
            <person name="Ovrebo C."/>
            <person name="Racz N."/>
            <person name="Riley R."/>
            <person name="Savchenko A."/>
            <person name="Shiryaev A."/>
            <person name="Soop K."/>
            <person name="Spirin V."/>
            <person name="Szebenyi C."/>
            <person name="Tomsovsky M."/>
            <person name="Tulloss R.E."/>
            <person name="Uehling J."/>
            <person name="Grigoriev I.V."/>
            <person name="Vagvolgyi C."/>
            <person name="Papp T."/>
            <person name="Martin F.M."/>
            <person name="Miettinen O."/>
            <person name="Hibbett D.S."/>
            <person name="Nagy L.G."/>
        </authorList>
    </citation>
    <scope>NUCLEOTIDE SEQUENCE [LARGE SCALE GENOMIC DNA]</scope>
    <source>
        <strain evidence="2 3">CBS 166.37</strain>
    </source>
</reference>
<feature type="region of interest" description="Disordered" evidence="1">
    <location>
        <begin position="121"/>
        <end position="151"/>
    </location>
</feature>
<accession>A0A5C3MFI1</accession>
<evidence type="ECO:0000313" key="3">
    <source>
        <dbReference type="Proteomes" id="UP000308652"/>
    </source>
</evidence>
<evidence type="ECO:0000313" key="2">
    <source>
        <dbReference type="EMBL" id="TFK43405.1"/>
    </source>
</evidence>
<organism evidence="2 3">
    <name type="scientific">Crucibulum laeve</name>
    <dbReference type="NCBI Taxonomy" id="68775"/>
    <lineage>
        <taxon>Eukaryota</taxon>
        <taxon>Fungi</taxon>
        <taxon>Dikarya</taxon>
        <taxon>Basidiomycota</taxon>
        <taxon>Agaricomycotina</taxon>
        <taxon>Agaricomycetes</taxon>
        <taxon>Agaricomycetidae</taxon>
        <taxon>Agaricales</taxon>
        <taxon>Agaricineae</taxon>
        <taxon>Nidulariaceae</taxon>
        <taxon>Crucibulum</taxon>
    </lineage>
</organism>
<feature type="compositionally biased region" description="Basic and acidic residues" evidence="1">
    <location>
        <begin position="182"/>
        <end position="194"/>
    </location>
</feature>
<dbReference type="OrthoDB" id="5576441at2759"/>
<dbReference type="EMBL" id="ML213591">
    <property type="protein sequence ID" value="TFK43405.1"/>
    <property type="molecule type" value="Genomic_DNA"/>
</dbReference>